<reference evidence="2 3" key="1">
    <citation type="journal article" date="2019" name="Philos. Trans. R. Soc. Lond., B, Biol. Sci.">
        <title>Ant behaviour and brain gene expression of defending hosts depend on the ecological success of the intruding social parasite.</title>
        <authorList>
            <person name="Kaur R."/>
            <person name="Stoldt M."/>
            <person name="Jongepier E."/>
            <person name="Feldmeyer B."/>
            <person name="Menzel F."/>
            <person name="Bornberg-Bauer E."/>
            <person name="Foitzik S."/>
        </authorList>
    </citation>
    <scope>NUCLEOTIDE SEQUENCE [LARGE SCALE GENOMIC DNA]</scope>
    <source>
        <tissue evidence="2">Whole body</tissue>
    </source>
</reference>
<accession>A0A4S2KZ55</accession>
<comment type="caution">
    <text evidence="2">The sequence shown here is derived from an EMBL/GenBank/DDBJ whole genome shotgun (WGS) entry which is preliminary data.</text>
</comment>
<evidence type="ECO:0000313" key="3">
    <source>
        <dbReference type="Proteomes" id="UP000310200"/>
    </source>
</evidence>
<dbReference type="Proteomes" id="UP000310200">
    <property type="component" value="Unassembled WGS sequence"/>
</dbReference>
<evidence type="ECO:0000313" key="2">
    <source>
        <dbReference type="EMBL" id="TGZ54986.1"/>
    </source>
</evidence>
<feature type="region of interest" description="Disordered" evidence="1">
    <location>
        <begin position="132"/>
        <end position="199"/>
    </location>
</feature>
<dbReference type="EMBL" id="QBLH01000524">
    <property type="protein sequence ID" value="TGZ54986.1"/>
    <property type="molecule type" value="Genomic_DNA"/>
</dbReference>
<feature type="compositionally biased region" description="Basic and acidic residues" evidence="1">
    <location>
        <begin position="156"/>
        <end position="199"/>
    </location>
</feature>
<protein>
    <submittedName>
        <fullName evidence="2">Uncharacterized protein</fullName>
    </submittedName>
</protein>
<proteinExistence type="predicted"/>
<organism evidence="2 3">
    <name type="scientific">Temnothorax longispinosus</name>
    <dbReference type="NCBI Taxonomy" id="300112"/>
    <lineage>
        <taxon>Eukaryota</taxon>
        <taxon>Metazoa</taxon>
        <taxon>Ecdysozoa</taxon>
        <taxon>Arthropoda</taxon>
        <taxon>Hexapoda</taxon>
        <taxon>Insecta</taxon>
        <taxon>Pterygota</taxon>
        <taxon>Neoptera</taxon>
        <taxon>Endopterygota</taxon>
        <taxon>Hymenoptera</taxon>
        <taxon>Apocrita</taxon>
        <taxon>Aculeata</taxon>
        <taxon>Formicoidea</taxon>
        <taxon>Formicidae</taxon>
        <taxon>Myrmicinae</taxon>
        <taxon>Temnothorax</taxon>
    </lineage>
</organism>
<evidence type="ECO:0000256" key="1">
    <source>
        <dbReference type="SAM" id="MobiDB-lite"/>
    </source>
</evidence>
<keyword evidence="3" id="KW-1185">Reference proteome</keyword>
<name>A0A4S2KZ55_9HYME</name>
<dbReference type="AlphaFoldDB" id="A0A4S2KZ55"/>
<gene>
    <name evidence="2" type="ORF">DBV15_06777</name>
</gene>
<sequence length="199" mass="23500">MELDGISTPFMTDEFKTIGPWFMFITPPLDKSFIFLKLTNRQIATANIISPLRDKQLIASVGIRRYTMQLGLSSSYNVLRIFWPKLPFPYTGRGHTTDLESPFKNLIYIEEFRRGQTEASIFEAPPFKMHYAGRRSTIGGRDGHEQKGKRKRKRERERVDRTRLRDGERRNDLDGECERNGEQERTERRQKKRDREDGR</sequence>